<dbReference type="STRING" id="479432.Sros_2240"/>
<dbReference type="HOGENOM" id="CLU_2169694_0_0_11"/>
<dbReference type="KEGG" id="sro:Sros_2240"/>
<evidence type="ECO:0000313" key="2">
    <source>
        <dbReference type="EMBL" id="ACZ85222.1"/>
    </source>
</evidence>
<reference evidence="2 3" key="1">
    <citation type="journal article" date="2010" name="Stand. Genomic Sci.">
        <title>Complete genome sequence of Streptosporangium roseum type strain (NI 9100).</title>
        <authorList>
            <person name="Nolan M."/>
            <person name="Sikorski J."/>
            <person name="Jando M."/>
            <person name="Lucas S."/>
            <person name="Lapidus A."/>
            <person name="Glavina Del Rio T."/>
            <person name="Chen F."/>
            <person name="Tice H."/>
            <person name="Pitluck S."/>
            <person name="Cheng J.F."/>
            <person name="Chertkov O."/>
            <person name="Sims D."/>
            <person name="Meincke L."/>
            <person name="Brettin T."/>
            <person name="Han C."/>
            <person name="Detter J.C."/>
            <person name="Bruce D."/>
            <person name="Goodwin L."/>
            <person name="Land M."/>
            <person name="Hauser L."/>
            <person name="Chang Y.J."/>
            <person name="Jeffries C.D."/>
            <person name="Ivanova N."/>
            <person name="Mavromatis K."/>
            <person name="Mikhailova N."/>
            <person name="Chen A."/>
            <person name="Palaniappan K."/>
            <person name="Chain P."/>
            <person name="Rohde M."/>
            <person name="Goker M."/>
            <person name="Bristow J."/>
            <person name="Eisen J.A."/>
            <person name="Markowitz V."/>
            <person name="Hugenholtz P."/>
            <person name="Kyrpides N.C."/>
            <person name="Klenk H.P."/>
        </authorList>
    </citation>
    <scope>NUCLEOTIDE SEQUENCE [LARGE SCALE GENOMIC DNA]</scope>
    <source>
        <strain evidence="3">ATCC 12428 / DSM 43021 / JCM 3005 / NI 9100</strain>
    </source>
</reference>
<gene>
    <name evidence="2" type="ordered locus">Sros_2240</name>
</gene>
<dbReference type="OrthoDB" id="3637997at2"/>
<feature type="domain" description="PepSY" evidence="1">
    <location>
        <begin position="47"/>
        <end position="103"/>
    </location>
</feature>
<dbReference type="Proteomes" id="UP000002029">
    <property type="component" value="Chromosome"/>
</dbReference>
<evidence type="ECO:0000313" key="3">
    <source>
        <dbReference type="Proteomes" id="UP000002029"/>
    </source>
</evidence>
<dbReference type="Gene3D" id="3.10.450.40">
    <property type="match status" value="1"/>
</dbReference>
<accession>D2AZH7</accession>
<protein>
    <recommendedName>
        <fullName evidence="1">PepSY domain-containing protein</fullName>
    </recommendedName>
</protein>
<dbReference type="eggNOG" id="COG3212">
    <property type="taxonomic scope" value="Bacteria"/>
</dbReference>
<name>D2AZH7_STRRD</name>
<dbReference type="Pfam" id="PF03413">
    <property type="entry name" value="PepSY"/>
    <property type="match status" value="1"/>
</dbReference>
<evidence type="ECO:0000259" key="1">
    <source>
        <dbReference type="Pfam" id="PF03413"/>
    </source>
</evidence>
<dbReference type="AlphaFoldDB" id="D2AZH7"/>
<organism evidence="2 3">
    <name type="scientific">Streptosporangium roseum (strain ATCC 12428 / DSM 43021 / JCM 3005 / KCTC 9067 / NCIMB 10171 / NRRL 2505 / NI 9100)</name>
    <dbReference type="NCBI Taxonomy" id="479432"/>
    <lineage>
        <taxon>Bacteria</taxon>
        <taxon>Bacillati</taxon>
        <taxon>Actinomycetota</taxon>
        <taxon>Actinomycetes</taxon>
        <taxon>Streptosporangiales</taxon>
        <taxon>Streptosporangiaceae</taxon>
        <taxon>Streptosporangium</taxon>
    </lineage>
</organism>
<sequence>MQQITRTAIVTIGTAALLAGGGGVALAADRAAILSTATAAPAAVTEISYQKAAQIARSRISGGRVTKIEREYEHGYAIWKVELHKDGWEYDIYLSAESGTIVKFKRGSGE</sequence>
<proteinExistence type="predicted"/>
<keyword evidence="3" id="KW-1185">Reference proteome</keyword>
<dbReference type="EMBL" id="CP001814">
    <property type="protein sequence ID" value="ACZ85222.1"/>
    <property type="molecule type" value="Genomic_DNA"/>
</dbReference>
<dbReference type="InterPro" id="IPR025711">
    <property type="entry name" value="PepSY"/>
</dbReference>